<dbReference type="Pfam" id="PF18555">
    <property type="entry name" value="MobL"/>
    <property type="match status" value="1"/>
</dbReference>
<dbReference type="GeneID" id="95582120"/>
<gene>
    <name evidence="1" type="ORF">CBF28_13680</name>
</gene>
<keyword evidence="2" id="KW-1185">Reference proteome</keyword>
<dbReference type="OrthoDB" id="3889159at2"/>
<evidence type="ECO:0000313" key="1">
    <source>
        <dbReference type="EMBL" id="RSU10363.1"/>
    </source>
</evidence>
<dbReference type="InterPro" id="IPR041073">
    <property type="entry name" value="MobL"/>
</dbReference>
<dbReference type="RefSeq" id="WP_126796168.1">
    <property type="nucleotide sequence ID" value="NZ_CP060721.1"/>
</dbReference>
<dbReference type="NCBIfam" id="NF041498">
    <property type="entry name" value="MobP2"/>
    <property type="match status" value="1"/>
</dbReference>
<dbReference type="EMBL" id="NGKB01000018">
    <property type="protein sequence ID" value="RSU10363.1"/>
    <property type="molecule type" value="Genomic_DNA"/>
</dbReference>
<name>A0A430AQV5_9ENTE</name>
<dbReference type="AlphaFoldDB" id="A0A430AQV5"/>
<reference evidence="1 2" key="1">
    <citation type="submission" date="2017-05" db="EMBL/GenBank/DDBJ databases">
        <title>Vagococcus spp. assemblies.</title>
        <authorList>
            <person name="Gulvik C.A."/>
        </authorList>
    </citation>
    <scope>NUCLEOTIDE SEQUENCE [LARGE SCALE GENOMIC DNA]</scope>
    <source>
        <strain evidence="1 2">SS1714</strain>
    </source>
</reference>
<evidence type="ECO:0008006" key="3">
    <source>
        <dbReference type="Google" id="ProtNLM"/>
    </source>
</evidence>
<sequence>MITSGVNNITKFVQSSNKSFMEYVKYIDRDEAIRNANYDKYNAINYENYNHYMDNPSKASGLFSATHDSLTKEQVSSVRKLFCQAQENGSIMWQDVISFDNNWLHKHGVYDPKTGDLDEGAIQKGIREGMSRMLKREDLFNTALWTASIHYNTDNIHVHIATVEPNPTRPIGVYKNKLTGGTYSARRGKRKLSSLDLMKQAVASNILDRHEQMTELTRLIRNELSIANQEVRHIYDRELRASFIEIYKELPSDKRLWKYNNQALKSTKPKIDKFITNYIEKYQYESLQEVDKLIDDEIKTIEETYGKGSKQANRSEDYRQTKYHEIYTRMGNQLLREMKQFDKERYLNKENKSSYSTKHSVDKALKSLNKLLNPKKNYKNQRIYRELQENNQQGKEQDYQL</sequence>
<evidence type="ECO:0000313" key="2">
    <source>
        <dbReference type="Proteomes" id="UP000288028"/>
    </source>
</evidence>
<dbReference type="Proteomes" id="UP000288028">
    <property type="component" value="Unassembled WGS sequence"/>
</dbReference>
<accession>A0A430AQV5</accession>
<dbReference type="InterPro" id="IPR048101">
    <property type="entry name" value="MobP2"/>
</dbReference>
<protein>
    <recommendedName>
        <fullName evidence="3">Relaxase</fullName>
    </recommendedName>
</protein>
<comment type="caution">
    <text evidence="1">The sequence shown here is derived from an EMBL/GenBank/DDBJ whole genome shotgun (WGS) entry which is preliminary data.</text>
</comment>
<organism evidence="1 2">
    <name type="scientific">Vagococcus carniphilus</name>
    <dbReference type="NCBI Taxonomy" id="218144"/>
    <lineage>
        <taxon>Bacteria</taxon>
        <taxon>Bacillati</taxon>
        <taxon>Bacillota</taxon>
        <taxon>Bacilli</taxon>
        <taxon>Lactobacillales</taxon>
        <taxon>Enterococcaceae</taxon>
        <taxon>Vagococcus</taxon>
    </lineage>
</organism>
<proteinExistence type="predicted"/>